<feature type="compositionally biased region" description="Gly residues" evidence="1">
    <location>
        <begin position="1"/>
        <end position="15"/>
    </location>
</feature>
<organism evidence="2">
    <name type="scientific">uncultured Solirubrobacteraceae bacterium</name>
    <dbReference type="NCBI Taxonomy" id="1162706"/>
    <lineage>
        <taxon>Bacteria</taxon>
        <taxon>Bacillati</taxon>
        <taxon>Actinomycetota</taxon>
        <taxon>Thermoleophilia</taxon>
        <taxon>Solirubrobacterales</taxon>
        <taxon>Solirubrobacteraceae</taxon>
        <taxon>environmental samples</taxon>
    </lineage>
</organism>
<feature type="compositionally biased region" description="Basic residues" evidence="1">
    <location>
        <begin position="16"/>
        <end position="64"/>
    </location>
</feature>
<accession>A0A6J4T0I6</accession>
<proteinExistence type="predicted"/>
<feature type="non-terminal residue" evidence="2">
    <location>
        <position position="1"/>
    </location>
</feature>
<protein>
    <submittedName>
        <fullName evidence="2">Uncharacterized protein</fullName>
    </submittedName>
</protein>
<reference evidence="2" key="1">
    <citation type="submission" date="2020-02" db="EMBL/GenBank/DDBJ databases">
        <authorList>
            <person name="Meier V. D."/>
        </authorList>
    </citation>
    <scope>NUCLEOTIDE SEQUENCE</scope>
    <source>
        <strain evidence="2">AVDCRST_MAG53</strain>
    </source>
</reference>
<feature type="compositionally biased region" description="Basic and acidic residues" evidence="1">
    <location>
        <begin position="92"/>
        <end position="107"/>
    </location>
</feature>
<dbReference type="EMBL" id="CADCVR010000079">
    <property type="protein sequence ID" value="CAA9509934.1"/>
    <property type="molecule type" value="Genomic_DNA"/>
</dbReference>
<sequence>EVGAGAGARRGGGRGGRLRAGSRLHAGSRARHDARLRRRRPGRDHAQFRRSRRAAALGHRRGRGARTDANARGRGHRGASAGNEVPPVGSRGAREPAARREPADARLRAHTGVRARRQGGRSDRGGPARLRQLGVGAI</sequence>
<name>A0A6J4T0I6_9ACTN</name>
<dbReference type="AlphaFoldDB" id="A0A6J4T0I6"/>
<feature type="compositionally biased region" description="Basic residues" evidence="1">
    <location>
        <begin position="108"/>
        <end position="119"/>
    </location>
</feature>
<evidence type="ECO:0000256" key="1">
    <source>
        <dbReference type="SAM" id="MobiDB-lite"/>
    </source>
</evidence>
<evidence type="ECO:0000313" key="2">
    <source>
        <dbReference type="EMBL" id="CAA9509934.1"/>
    </source>
</evidence>
<feature type="region of interest" description="Disordered" evidence="1">
    <location>
        <begin position="1"/>
        <end position="138"/>
    </location>
</feature>
<gene>
    <name evidence="2" type="ORF">AVDCRST_MAG53-2879</name>
</gene>
<feature type="non-terminal residue" evidence="2">
    <location>
        <position position="138"/>
    </location>
</feature>